<evidence type="ECO:0000313" key="6">
    <source>
        <dbReference type="EMBL" id="RZN56665.1"/>
    </source>
</evidence>
<reference evidence="6 11" key="2">
    <citation type="submission" date="2018-11" db="EMBL/GenBank/DDBJ databases">
        <title>Sequencing Av. paragallinarum serogroups.</title>
        <authorList>
            <person name="Hellmuth J.E."/>
            <person name="Boucher C.E."/>
            <person name="Cason E.D."/>
        </authorList>
    </citation>
    <scope>NUCLEOTIDE SEQUENCE [LARGE SCALE GENOMIC DNA]</scope>
    <source>
        <strain evidence="6 11">SA-3</strain>
    </source>
</reference>
<dbReference type="InterPro" id="IPR009009">
    <property type="entry name" value="RlpA-like_DPBB"/>
</dbReference>
<name>A0A377IBE3_AVIPA</name>
<keyword evidence="1 3" id="KW-0456">Lyase</keyword>
<comment type="function">
    <text evidence="3">Lytic transglycosylase with a strong preference for naked glycan strands that lack stem peptides.</text>
</comment>
<evidence type="ECO:0000256" key="4">
    <source>
        <dbReference type="RuleBase" id="RU003495"/>
    </source>
</evidence>
<dbReference type="EMBL" id="UGHK01000002">
    <property type="protein sequence ID" value="STO72586.1"/>
    <property type="molecule type" value="Genomic_DNA"/>
</dbReference>
<dbReference type="InterPro" id="IPR012997">
    <property type="entry name" value="RplA"/>
</dbReference>
<feature type="domain" description="RlpA-like protein double-psi beta-barrel" evidence="5">
    <location>
        <begin position="73"/>
        <end position="161"/>
    </location>
</feature>
<accession>A0A377IBE3</accession>
<dbReference type="Proteomes" id="UP000294229">
    <property type="component" value="Unassembled WGS sequence"/>
</dbReference>
<evidence type="ECO:0000313" key="11">
    <source>
        <dbReference type="Proteomes" id="UP000294229"/>
    </source>
</evidence>
<dbReference type="GO" id="GO:0071555">
    <property type="term" value="P:cell wall organization"/>
    <property type="evidence" value="ECO:0007669"/>
    <property type="project" value="UniProtKB-KW"/>
</dbReference>
<dbReference type="SUPFAM" id="SSF50685">
    <property type="entry name" value="Barwin-like endoglucanases"/>
    <property type="match status" value="1"/>
</dbReference>
<dbReference type="InterPro" id="IPR036908">
    <property type="entry name" value="RlpA-like_sf"/>
</dbReference>
<dbReference type="GO" id="GO:0000270">
    <property type="term" value="P:peptidoglycan metabolic process"/>
    <property type="evidence" value="ECO:0007669"/>
    <property type="project" value="UniProtKB-UniRule"/>
</dbReference>
<evidence type="ECO:0000256" key="1">
    <source>
        <dbReference type="ARBA" id="ARBA00023239"/>
    </source>
</evidence>
<evidence type="ECO:0000313" key="8">
    <source>
        <dbReference type="EMBL" id="SUU98432.1"/>
    </source>
</evidence>
<dbReference type="EC" id="4.2.2.-" evidence="3"/>
<protein>
    <recommendedName>
        <fullName evidence="3">Endolytic peptidoglycan transglycosylase RlpA</fullName>
        <ecNumber evidence="3">4.2.2.-</ecNumber>
    </recommendedName>
</protein>
<dbReference type="Gene3D" id="2.40.40.10">
    <property type="entry name" value="RlpA-like domain"/>
    <property type="match status" value="1"/>
</dbReference>
<evidence type="ECO:0000313" key="10">
    <source>
        <dbReference type="Proteomes" id="UP000254620"/>
    </source>
</evidence>
<dbReference type="EMBL" id="UFSW01000001">
    <property type="protein sequence ID" value="SUU98432.1"/>
    <property type="molecule type" value="Genomic_DNA"/>
</dbReference>
<dbReference type="InterPro" id="IPR034718">
    <property type="entry name" value="RlpA"/>
</dbReference>
<dbReference type="Pfam" id="PF03330">
    <property type="entry name" value="DPBB_1"/>
    <property type="match status" value="1"/>
</dbReference>
<dbReference type="GO" id="GO:0009279">
    <property type="term" value="C:cell outer membrane"/>
    <property type="evidence" value="ECO:0007669"/>
    <property type="project" value="TreeGrafter"/>
</dbReference>
<organism evidence="7 9">
    <name type="scientific">Avibacterium paragallinarum</name>
    <name type="common">Haemophilus gallinarum</name>
    <dbReference type="NCBI Taxonomy" id="728"/>
    <lineage>
        <taxon>Bacteria</taxon>
        <taxon>Pseudomonadati</taxon>
        <taxon>Pseudomonadota</taxon>
        <taxon>Gammaproteobacteria</taxon>
        <taxon>Pasteurellales</taxon>
        <taxon>Pasteurellaceae</taxon>
        <taxon>Avibacterium</taxon>
    </lineage>
</organism>
<dbReference type="Proteomes" id="UP000254620">
    <property type="component" value="Unassembled WGS sequence"/>
</dbReference>
<comment type="similarity">
    <text evidence="3 4">Belongs to the RlpA family.</text>
</comment>
<dbReference type="EMBL" id="RQXS01000062">
    <property type="protein sequence ID" value="RZN56665.1"/>
    <property type="molecule type" value="Genomic_DNA"/>
</dbReference>
<evidence type="ECO:0000256" key="2">
    <source>
        <dbReference type="ARBA" id="ARBA00023316"/>
    </source>
</evidence>
<sequence length="198" mass="22125">MILSKLINICFILLITLFSTVINAENVEIQKLYGIKGPKLVYHKISNKSRTYKVKGISYTTIPYNIAKEYTKIGKASYYHNKFTGRKTSSGERYDPNRYTAAHKTLPMNSYALVTNLRNGRKVIVKINDRGPFVKGRIIDLSRVAARELGIIHQGIGQVRVEVFYVDAAGGLSGVGADSLMKLAKKSAVMKKVEKPIK</sequence>
<gene>
    <name evidence="3 7" type="primary">rlpA</name>
    <name evidence="6" type="ORF">EIG79_10025</name>
    <name evidence="8" type="ORF">NCTC10926_01864</name>
    <name evidence="7" type="ORF">NCTC11296_02518</name>
</gene>
<dbReference type="PANTHER" id="PTHR34183:SF1">
    <property type="entry name" value="ENDOLYTIC PEPTIDOGLYCAN TRANSGLYCOSYLASE RLPA"/>
    <property type="match status" value="1"/>
</dbReference>
<evidence type="ECO:0000313" key="9">
    <source>
        <dbReference type="Proteomes" id="UP000254465"/>
    </source>
</evidence>
<dbReference type="CDD" id="cd22268">
    <property type="entry name" value="DPBB_RlpA-like"/>
    <property type="match status" value="1"/>
</dbReference>
<keyword evidence="7" id="KW-0449">Lipoprotein</keyword>
<evidence type="ECO:0000256" key="3">
    <source>
        <dbReference type="HAMAP-Rule" id="MF_02071"/>
    </source>
</evidence>
<dbReference type="RefSeq" id="WP_051185299.1">
    <property type="nucleotide sequence ID" value="NZ_RQXP01000031.1"/>
</dbReference>
<reference evidence="9 10" key="1">
    <citation type="submission" date="2018-06" db="EMBL/GenBank/DDBJ databases">
        <authorList>
            <consortium name="Pathogen Informatics"/>
            <person name="Doyle S."/>
        </authorList>
    </citation>
    <scope>NUCLEOTIDE SEQUENCE [LARGE SCALE GENOMIC DNA]</scope>
    <source>
        <strain evidence="8 10">NCTC10926</strain>
        <strain evidence="7 9">NCTC11296</strain>
    </source>
</reference>
<dbReference type="NCBIfam" id="TIGR00413">
    <property type="entry name" value="rlpA"/>
    <property type="match status" value="1"/>
</dbReference>
<dbReference type="HAMAP" id="MF_02071">
    <property type="entry name" value="RlpA"/>
    <property type="match status" value="1"/>
</dbReference>
<dbReference type="OrthoDB" id="9779128at2"/>
<dbReference type="AlphaFoldDB" id="A0A377IBE3"/>
<dbReference type="GO" id="GO:0008932">
    <property type="term" value="F:lytic endotransglycosylase activity"/>
    <property type="evidence" value="ECO:0007669"/>
    <property type="project" value="UniProtKB-UniRule"/>
</dbReference>
<keyword evidence="2 3" id="KW-0961">Cell wall biogenesis/degradation</keyword>
<proteinExistence type="inferred from homology"/>
<evidence type="ECO:0000259" key="5">
    <source>
        <dbReference type="Pfam" id="PF03330"/>
    </source>
</evidence>
<evidence type="ECO:0000313" key="7">
    <source>
        <dbReference type="EMBL" id="STO72586.1"/>
    </source>
</evidence>
<dbReference type="PANTHER" id="PTHR34183">
    <property type="entry name" value="ENDOLYTIC PEPTIDOGLYCAN TRANSGLYCOSYLASE RLPA"/>
    <property type="match status" value="1"/>
</dbReference>
<dbReference type="Proteomes" id="UP000254465">
    <property type="component" value="Unassembled WGS sequence"/>
</dbReference>